<reference evidence="2 3" key="1">
    <citation type="journal article" date="2008" name="PLoS Genet.">
        <title>Genomic islands in the pathogenic filamentous fungus Aspergillus fumigatus.</title>
        <authorList>
            <person name="Fedorova N.D."/>
            <person name="Khaldi N."/>
            <person name="Joardar V.S."/>
            <person name="Maiti R."/>
            <person name="Amedeo P."/>
            <person name="Anderson M.J."/>
            <person name="Crabtree J."/>
            <person name="Silva J.C."/>
            <person name="Badger J.H."/>
            <person name="Albarraq A."/>
            <person name="Angiuoli S."/>
            <person name="Bussey H."/>
            <person name="Bowyer P."/>
            <person name="Cotty P.J."/>
            <person name="Dyer P.S."/>
            <person name="Egan A."/>
            <person name="Galens K."/>
            <person name="Fraser-Liggett C.M."/>
            <person name="Haas B.J."/>
            <person name="Inman J.M."/>
            <person name="Kent R."/>
            <person name="Lemieux S."/>
            <person name="Malavazi I."/>
            <person name="Orvis J."/>
            <person name="Roemer T."/>
            <person name="Ronning C.M."/>
            <person name="Sundaram J.P."/>
            <person name="Sutton G."/>
            <person name="Turner G."/>
            <person name="Venter J.C."/>
            <person name="White O.R."/>
            <person name="Whitty B.R."/>
            <person name="Youngman P."/>
            <person name="Wolfe K.H."/>
            <person name="Goldman G.H."/>
            <person name="Wortman J.R."/>
            <person name="Jiang B."/>
            <person name="Denning D.W."/>
            <person name="Nierman W.C."/>
        </authorList>
    </citation>
    <scope>NUCLEOTIDE SEQUENCE [LARGE SCALE GENOMIC DNA]</scope>
    <source>
        <strain evidence="3">ATCC 1007 / CBS 513.65 / DSM 816 / NCTC 3887 / NRRL 1</strain>
    </source>
</reference>
<dbReference type="RefSeq" id="XP_001269714.1">
    <property type="nucleotide sequence ID" value="XM_001269713.1"/>
</dbReference>
<dbReference type="KEGG" id="act:ACLA_030210"/>
<proteinExistence type="predicted"/>
<protein>
    <submittedName>
        <fullName evidence="2">Uncharacterized protein</fullName>
    </submittedName>
</protein>
<feature type="region of interest" description="Disordered" evidence="1">
    <location>
        <begin position="109"/>
        <end position="128"/>
    </location>
</feature>
<dbReference type="eggNOG" id="ENOG502S4V9">
    <property type="taxonomic scope" value="Eukaryota"/>
</dbReference>
<feature type="compositionally biased region" description="Acidic residues" evidence="1">
    <location>
        <begin position="117"/>
        <end position="127"/>
    </location>
</feature>
<dbReference type="OrthoDB" id="4480078at2759"/>
<keyword evidence="3" id="KW-1185">Reference proteome</keyword>
<dbReference type="Proteomes" id="UP000006701">
    <property type="component" value="Unassembled WGS sequence"/>
</dbReference>
<organism evidence="2 3">
    <name type="scientific">Aspergillus clavatus (strain ATCC 1007 / CBS 513.65 / DSM 816 / NCTC 3887 / NRRL 1 / QM 1276 / 107)</name>
    <dbReference type="NCBI Taxonomy" id="344612"/>
    <lineage>
        <taxon>Eukaryota</taxon>
        <taxon>Fungi</taxon>
        <taxon>Dikarya</taxon>
        <taxon>Ascomycota</taxon>
        <taxon>Pezizomycotina</taxon>
        <taxon>Eurotiomycetes</taxon>
        <taxon>Eurotiomycetidae</taxon>
        <taxon>Eurotiales</taxon>
        <taxon>Aspergillaceae</taxon>
        <taxon>Aspergillus</taxon>
        <taxon>Aspergillus subgen. Fumigati</taxon>
    </lineage>
</organism>
<dbReference type="AlphaFoldDB" id="A1CRL7"/>
<dbReference type="HOGENOM" id="CLU_074380_0_0_1"/>
<sequence>MSFFAFLQTRPRLTGALTLAAAGGVVAYLGKRRLDRSCPKVTITELPQSSACRNLIASSEAVPRPAWGLDQPALLAAWSNDDDRKTRCIPSFIALQVEVPVSLLAGYRGSRTKNENENENEGEEDEGDAHHLMRNLFTAFLDARAQGPEARVLDKQVPPLSFTPGSLLFGDQAGLGAFLLGTWSTKRGLALQPRELGVEAREPSADFLSNRDAIRGSPVDAAGAVMYWNAHEGLVRAMDKAASYGLPWRLMEGGFQEYIVEKVSEETARVTYVTIESFNVHPEGQSTRDFKRPPWLLYELHVLYAQILWYKTLRQLRKVPHTVE</sequence>
<dbReference type="VEuPathDB" id="FungiDB:ACLA_030210"/>
<dbReference type="OMA" id="YEAHVLY"/>
<dbReference type="EMBL" id="DS027059">
    <property type="protein sequence ID" value="EAW08288.1"/>
    <property type="molecule type" value="Genomic_DNA"/>
</dbReference>
<gene>
    <name evidence="2" type="ORF">ACLA_030210</name>
</gene>
<evidence type="ECO:0000313" key="3">
    <source>
        <dbReference type="Proteomes" id="UP000006701"/>
    </source>
</evidence>
<evidence type="ECO:0000256" key="1">
    <source>
        <dbReference type="SAM" id="MobiDB-lite"/>
    </source>
</evidence>
<evidence type="ECO:0000313" key="2">
    <source>
        <dbReference type="EMBL" id="EAW08288.1"/>
    </source>
</evidence>
<dbReference type="GeneID" id="4701910"/>
<accession>A1CRL7</accession>
<name>A1CRL7_ASPCL</name>